<name>A0A1H6LSA7_9FLAO</name>
<keyword evidence="1" id="KW-0472">Membrane</keyword>
<dbReference type="STRING" id="420404.SAMN05421793_14413"/>
<accession>A0A1H6LSA7</accession>
<evidence type="ECO:0000256" key="1">
    <source>
        <dbReference type="SAM" id="Phobius"/>
    </source>
</evidence>
<gene>
    <name evidence="2" type="ORF">SAMN05421793_14413</name>
</gene>
<dbReference type="RefSeq" id="WP_089770775.1">
    <property type="nucleotide sequence ID" value="NZ_FNWX01000044.1"/>
</dbReference>
<proteinExistence type="predicted"/>
<reference evidence="3" key="1">
    <citation type="submission" date="2016-10" db="EMBL/GenBank/DDBJ databases">
        <authorList>
            <person name="Varghese N."/>
            <person name="Submissions S."/>
        </authorList>
    </citation>
    <scope>NUCLEOTIDE SEQUENCE [LARGE SCALE GENOMIC DNA]</scope>
    <source>
        <strain evidence="3">DSM 19326</strain>
    </source>
</reference>
<feature type="transmembrane region" description="Helical" evidence="1">
    <location>
        <begin position="26"/>
        <end position="45"/>
    </location>
</feature>
<feature type="transmembrane region" description="Helical" evidence="1">
    <location>
        <begin position="51"/>
        <end position="71"/>
    </location>
</feature>
<dbReference type="AlphaFoldDB" id="A0A1H6LSA7"/>
<keyword evidence="1" id="KW-0812">Transmembrane</keyword>
<sequence>MKQSDNLSKLSNDELLQTLKKAKQQLVGFITFFALLVIGCNYFTVTQGFGIYTLIPTFLIPLIIAHIFNYGKIKQEVKIRRLL</sequence>
<evidence type="ECO:0000313" key="3">
    <source>
        <dbReference type="Proteomes" id="UP000198555"/>
    </source>
</evidence>
<evidence type="ECO:0008006" key="4">
    <source>
        <dbReference type="Google" id="ProtNLM"/>
    </source>
</evidence>
<keyword evidence="3" id="KW-1185">Reference proteome</keyword>
<organism evidence="2 3">
    <name type="scientific">Epilithonimonas hominis</name>
    <dbReference type="NCBI Taxonomy" id="420404"/>
    <lineage>
        <taxon>Bacteria</taxon>
        <taxon>Pseudomonadati</taxon>
        <taxon>Bacteroidota</taxon>
        <taxon>Flavobacteriia</taxon>
        <taxon>Flavobacteriales</taxon>
        <taxon>Weeksellaceae</taxon>
        <taxon>Chryseobacterium group</taxon>
        <taxon>Epilithonimonas</taxon>
    </lineage>
</organism>
<keyword evidence="1" id="KW-1133">Transmembrane helix</keyword>
<dbReference type="EMBL" id="FNWX01000044">
    <property type="protein sequence ID" value="SEH87872.1"/>
    <property type="molecule type" value="Genomic_DNA"/>
</dbReference>
<protein>
    <recommendedName>
        <fullName evidence="4">Redox-active disulfide protein 2</fullName>
    </recommendedName>
</protein>
<evidence type="ECO:0000313" key="2">
    <source>
        <dbReference type="EMBL" id="SEH87872.1"/>
    </source>
</evidence>
<dbReference type="Proteomes" id="UP000198555">
    <property type="component" value="Unassembled WGS sequence"/>
</dbReference>